<feature type="transmembrane region" description="Helical" evidence="7">
    <location>
        <begin position="29"/>
        <end position="53"/>
    </location>
</feature>
<evidence type="ECO:0000259" key="8">
    <source>
        <dbReference type="SMART" id="SM00014"/>
    </source>
</evidence>
<dbReference type="SMART" id="SM00014">
    <property type="entry name" value="acidPPc"/>
    <property type="match status" value="1"/>
</dbReference>
<evidence type="ECO:0000256" key="7">
    <source>
        <dbReference type="SAM" id="Phobius"/>
    </source>
</evidence>
<gene>
    <name evidence="9" type="ORF">MmiHf6_17970</name>
</gene>
<dbReference type="GO" id="GO:0005886">
    <property type="term" value="C:plasma membrane"/>
    <property type="evidence" value="ECO:0007669"/>
    <property type="project" value="UniProtKB-SubCell"/>
</dbReference>
<accession>A0AA96ZV49</accession>
<dbReference type="GO" id="GO:0016787">
    <property type="term" value="F:hydrolase activity"/>
    <property type="evidence" value="ECO:0007669"/>
    <property type="project" value="UniProtKB-KW"/>
</dbReference>
<dbReference type="GeneID" id="85196425"/>
<dbReference type="InterPro" id="IPR000326">
    <property type="entry name" value="PAP2/HPO"/>
</dbReference>
<evidence type="ECO:0000313" key="9">
    <source>
        <dbReference type="EMBL" id="WNY24457.1"/>
    </source>
</evidence>
<dbReference type="PANTHER" id="PTHR14969:SF62">
    <property type="entry name" value="DECAPRENYLPHOSPHORYL-5-PHOSPHORIBOSE PHOSPHATASE RV3807C-RELATED"/>
    <property type="match status" value="1"/>
</dbReference>
<dbReference type="Pfam" id="PF01569">
    <property type="entry name" value="PAP2"/>
    <property type="match status" value="1"/>
</dbReference>
<evidence type="ECO:0000256" key="3">
    <source>
        <dbReference type="ARBA" id="ARBA00022692"/>
    </source>
</evidence>
<evidence type="ECO:0000256" key="2">
    <source>
        <dbReference type="ARBA" id="ARBA00022475"/>
    </source>
</evidence>
<keyword evidence="2" id="KW-1003">Cell membrane</keyword>
<keyword evidence="4" id="KW-0378">Hydrolase</keyword>
<keyword evidence="3 7" id="KW-0812">Transmembrane</keyword>
<keyword evidence="6 7" id="KW-0472">Membrane</keyword>
<reference evidence="9 10" key="1">
    <citation type="submission" date="2023-07" db="EMBL/GenBank/DDBJ databases">
        <title>Closed genoem sequence of Methanomicrococcus sp. Hf6.</title>
        <authorList>
            <person name="Poehlein A."/>
            <person name="Protasov E."/>
            <person name="Platt K."/>
            <person name="Reeh H."/>
            <person name="Daniel R."/>
            <person name="Brune A."/>
        </authorList>
    </citation>
    <scope>NUCLEOTIDE SEQUENCE [LARGE SCALE GENOMIC DNA]</scope>
    <source>
        <strain evidence="9 10">Hf6</strain>
    </source>
</reference>
<evidence type="ECO:0000313" key="10">
    <source>
        <dbReference type="Proteomes" id="UP001302978"/>
    </source>
</evidence>
<evidence type="ECO:0000256" key="4">
    <source>
        <dbReference type="ARBA" id="ARBA00022801"/>
    </source>
</evidence>
<dbReference type="SUPFAM" id="SSF48317">
    <property type="entry name" value="Acid phosphatase/Vanadium-dependent haloperoxidase"/>
    <property type="match status" value="1"/>
</dbReference>
<evidence type="ECO:0000256" key="1">
    <source>
        <dbReference type="ARBA" id="ARBA00004651"/>
    </source>
</evidence>
<dbReference type="PANTHER" id="PTHR14969">
    <property type="entry name" value="SPHINGOSINE-1-PHOSPHATE PHOSPHOHYDROLASE"/>
    <property type="match status" value="1"/>
</dbReference>
<feature type="transmembrane region" description="Helical" evidence="7">
    <location>
        <begin position="60"/>
        <end position="78"/>
    </location>
</feature>
<feature type="transmembrane region" description="Helical" evidence="7">
    <location>
        <begin position="98"/>
        <end position="123"/>
    </location>
</feature>
<evidence type="ECO:0000256" key="6">
    <source>
        <dbReference type="ARBA" id="ARBA00023136"/>
    </source>
</evidence>
<organism evidence="9 10">
    <name type="scientific">Methanimicrococcus hongohii</name>
    <dbReference type="NCBI Taxonomy" id="3028295"/>
    <lineage>
        <taxon>Archaea</taxon>
        <taxon>Methanobacteriati</taxon>
        <taxon>Methanobacteriota</taxon>
        <taxon>Stenosarchaea group</taxon>
        <taxon>Methanomicrobia</taxon>
        <taxon>Methanosarcinales</taxon>
        <taxon>Methanosarcinaceae</taxon>
        <taxon>Methanimicrococcus</taxon>
    </lineage>
</organism>
<feature type="transmembrane region" description="Helical" evidence="7">
    <location>
        <begin position="130"/>
        <end position="150"/>
    </location>
</feature>
<dbReference type="Gene3D" id="1.20.144.10">
    <property type="entry name" value="Phosphatidic acid phosphatase type 2/haloperoxidase"/>
    <property type="match status" value="2"/>
</dbReference>
<keyword evidence="5 7" id="KW-1133">Transmembrane helix</keyword>
<dbReference type="InterPro" id="IPR036938">
    <property type="entry name" value="PAP2/HPO_sf"/>
</dbReference>
<sequence length="191" mass="20945">MNPIDFIQMIDSAAVLKIYLAGGNSFFDFIAISLSYLGTFRVGAILLSLIFLLKKETQPLFFILIVAVLLSTGITGILKEIIARPRPYVELGLTAADMLVPTLPIGSFPSGHTTTAFTVATVAAYHFRKFAIPLFILASIAGLARLYLSVHYPSDIIAGAVVGILSALFVIWFFERQRRISENKEETETSI</sequence>
<dbReference type="Proteomes" id="UP001302978">
    <property type="component" value="Chromosome"/>
</dbReference>
<dbReference type="RefSeq" id="WP_316557647.1">
    <property type="nucleotide sequence ID" value="NZ_CP131059.1"/>
</dbReference>
<dbReference type="EMBL" id="CP131059">
    <property type="protein sequence ID" value="WNY24457.1"/>
    <property type="molecule type" value="Genomic_DNA"/>
</dbReference>
<evidence type="ECO:0000256" key="5">
    <source>
        <dbReference type="ARBA" id="ARBA00022989"/>
    </source>
</evidence>
<dbReference type="KEGG" id="mehf:MmiHf6_17970"/>
<dbReference type="AlphaFoldDB" id="A0AA96ZV49"/>
<proteinExistence type="predicted"/>
<protein>
    <recommendedName>
        <fullName evidence="8">Phosphatidic acid phosphatase type 2/haloperoxidase domain-containing protein</fullName>
    </recommendedName>
</protein>
<feature type="transmembrane region" description="Helical" evidence="7">
    <location>
        <begin position="156"/>
        <end position="174"/>
    </location>
</feature>
<feature type="domain" description="Phosphatidic acid phosphatase type 2/haloperoxidase" evidence="8">
    <location>
        <begin position="62"/>
        <end position="171"/>
    </location>
</feature>
<keyword evidence="10" id="KW-1185">Reference proteome</keyword>
<name>A0AA96ZV49_9EURY</name>
<comment type="subcellular location">
    <subcellularLocation>
        <location evidence="1">Cell membrane</location>
        <topology evidence="1">Multi-pass membrane protein</topology>
    </subcellularLocation>
</comment>